<evidence type="ECO:0000313" key="5">
    <source>
        <dbReference type="Proteomes" id="UP000199589"/>
    </source>
</evidence>
<dbReference type="CDD" id="cd17909">
    <property type="entry name" value="CheC_ClassI"/>
    <property type="match status" value="1"/>
</dbReference>
<evidence type="ECO:0000259" key="3">
    <source>
        <dbReference type="Pfam" id="PF04509"/>
    </source>
</evidence>
<keyword evidence="2" id="KW-0378">Hydrolase</keyword>
<dbReference type="InterPro" id="IPR007597">
    <property type="entry name" value="CheC"/>
</dbReference>
<dbReference type="SUPFAM" id="SSF103039">
    <property type="entry name" value="CheC-like"/>
    <property type="match status" value="1"/>
</dbReference>
<gene>
    <name evidence="4" type="ORF">SAMN04488569_100287</name>
</gene>
<dbReference type="EMBL" id="FOSJ01000002">
    <property type="protein sequence ID" value="SFJ91700.1"/>
    <property type="molecule type" value="Genomic_DNA"/>
</dbReference>
<proteinExistence type="predicted"/>
<dbReference type="PANTHER" id="PTHR43693:SF1">
    <property type="entry name" value="PROTEIN PHOSPHATASE CHEZ"/>
    <property type="match status" value="1"/>
</dbReference>
<evidence type="ECO:0000256" key="2">
    <source>
        <dbReference type="ARBA" id="ARBA00022801"/>
    </source>
</evidence>
<dbReference type="InterPro" id="IPR028976">
    <property type="entry name" value="CheC-like_sf"/>
</dbReference>
<keyword evidence="5" id="KW-1185">Reference proteome</keyword>
<reference evidence="5" key="1">
    <citation type="submission" date="2016-10" db="EMBL/GenBank/DDBJ databases">
        <authorList>
            <person name="Varghese N."/>
            <person name="Submissions S."/>
        </authorList>
    </citation>
    <scope>NUCLEOTIDE SEQUENCE [LARGE SCALE GENOMIC DNA]</scope>
    <source>
        <strain evidence="5">DSM 16108</strain>
    </source>
</reference>
<dbReference type="GO" id="GO:0006935">
    <property type="term" value="P:chemotaxis"/>
    <property type="evidence" value="ECO:0007669"/>
    <property type="project" value="UniProtKB-KW"/>
</dbReference>
<protein>
    <submittedName>
        <fullName evidence="4">Chemotaxis protein CheC</fullName>
    </submittedName>
</protein>
<dbReference type="Proteomes" id="UP000199589">
    <property type="component" value="Unassembled WGS sequence"/>
</dbReference>
<evidence type="ECO:0000313" key="4">
    <source>
        <dbReference type="EMBL" id="SFJ91700.1"/>
    </source>
</evidence>
<sequence>MTQDEYLFRFDALQEIINIGGGNAATSLSKLIERKVEMEVPTLEIMDYDQIYQEIRKEDEVVKAVLMNIVGDREYGVFLFVANPVNAEKLAQMITPTEVELTVELIDSAVNEIVNIIVHSFMTAIMKIIDIKMVSSVPIMAEDMFGSIISSVYMEQEQYDQQILIIKNEYYSLGHKIEGSLYFVPRPGVLELLLQQLGL</sequence>
<dbReference type="PANTHER" id="PTHR43693">
    <property type="entry name" value="PROTEIN PHOSPHATASE CHEZ"/>
    <property type="match status" value="1"/>
</dbReference>
<dbReference type="RefSeq" id="WP_072695038.1">
    <property type="nucleotide sequence ID" value="NZ_FOSJ01000002.1"/>
</dbReference>
<dbReference type="InterPro" id="IPR050992">
    <property type="entry name" value="CheZ_family_phosphatases"/>
</dbReference>
<feature type="domain" description="CheC-like protein" evidence="3">
    <location>
        <begin position="11"/>
        <end position="44"/>
    </location>
</feature>
<accession>A0A1I3V996</accession>
<dbReference type="AlphaFoldDB" id="A0A1I3V996"/>
<organism evidence="4 5">
    <name type="scientific">Marinilactibacillus piezotolerans</name>
    <dbReference type="NCBI Taxonomy" id="258723"/>
    <lineage>
        <taxon>Bacteria</taxon>
        <taxon>Bacillati</taxon>
        <taxon>Bacillota</taxon>
        <taxon>Bacilli</taxon>
        <taxon>Lactobacillales</taxon>
        <taxon>Carnobacteriaceae</taxon>
        <taxon>Marinilactibacillus</taxon>
    </lineage>
</organism>
<dbReference type="GO" id="GO:0016787">
    <property type="term" value="F:hydrolase activity"/>
    <property type="evidence" value="ECO:0007669"/>
    <property type="project" value="UniProtKB-KW"/>
</dbReference>
<evidence type="ECO:0000256" key="1">
    <source>
        <dbReference type="ARBA" id="ARBA00022500"/>
    </source>
</evidence>
<dbReference type="Pfam" id="PF04509">
    <property type="entry name" value="CheC"/>
    <property type="match status" value="1"/>
</dbReference>
<name>A0A1I3V996_9LACT</name>
<dbReference type="OrthoDB" id="9812187at2"/>
<dbReference type="Gene3D" id="3.40.1550.10">
    <property type="entry name" value="CheC-like"/>
    <property type="match status" value="1"/>
</dbReference>
<keyword evidence="1" id="KW-0145">Chemotaxis</keyword>